<feature type="transmembrane region" description="Helical" evidence="1">
    <location>
        <begin position="63"/>
        <end position="84"/>
    </location>
</feature>
<dbReference type="STRING" id="869211.Spith_1788"/>
<keyword evidence="1" id="KW-0812">Transmembrane</keyword>
<reference evidence="2 3" key="1">
    <citation type="submission" date="2011-06" db="EMBL/GenBank/DDBJ databases">
        <title>The complete genome of Spirochaeta thermophila DSM 6578.</title>
        <authorList>
            <consortium name="US DOE Joint Genome Institute (JGI-PGF)"/>
            <person name="Lucas S."/>
            <person name="Lapidus A."/>
            <person name="Bruce D."/>
            <person name="Goodwin L."/>
            <person name="Pitluck S."/>
            <person name="Peters L."/>
            <person name="Kyrpides N."/>
            <person name="Mavromatis K."/>
            <person name="Ivanova N."/>
            <person name="Mikailova N."/>
            <person name="Pagani I."/>
            <person name="Chertkov O."/>
            <person name="Detter J.C."/>
            <person name="Tapia R."/>
            <person name="Han C."/>
            <person name="Land M."/>
            <person name="Hauser L."/>
            <person name="Markowitz V."/>
            <person name="Cheng J.-F."/>
            <person name="Hugenholtz P."/>
            <person name="Woyke T."/>
            <person name="Wu D."/>
            <person name="Spring S."/>
            <person name="Merkhoffer B."/>
            <person name="Schneider S."/>
            <person name="Klenk H.-P."/>
            <person name="Eisen J.A."/>
        </authorList>
    </citation>
    <scope>NUCLEOTIDE SEQUENCE [LARGE SCALE GENOMIC DNA]</scope>
    <source>
        <strain evidence="3">ATCC 700085 / DSM 6578 / Z-1203</strain>
    </source>
</reference>
<feature type="transmembrane region" description="Helical" evidence="1">
    <location>
        <begin position="223"/>
        <end position="243"/>
    </location>
</feature>
<feature type="transmembrane region" description="Helical" evidence="1">
    <location>
        <begin position="184"/>
        <end position="203"/>
    </location>
</feature>
<evidence type="ECO:0000313" key="2">
    <source>
        <dbReference type="EMBL" id="AEJ62047.1"/>
    </source>
</evidence>
<feature type="transmembrane region" description="Helical" evidence="1">
    <location>
        <begin position="371"/>
        <end position="393"/>
    </location>
</feature>
<protein>
    <recommendedName>
        <fullName evidence="4">DUF401 family protein</fullName>
    </recommendedName>
</protein>
<feature type="transmembrane region" description="Helical" evidence="1">
    <location>
        <begin position="35"/>
        <end position="57"/>
    </location>
</feature>
<name>G0GCI1_WINT7</name>
<dbReference type="Pfam" id="PF04165">
    <property type="entry name" value="DUF401"/>
    <property type="match status" value="1"/>
</dbReference>
<gene>
    <name evidence="2" type="ordered locus">Spith_1788</name>
</gene>
<keyword evidence="1" id="KW-0472">Membrane</keyword>
<evidence type="ECO:0008006" key="4">
    <source>
        <dbReference type="Google" id="ProtNLM"/>
    </source>
</evidence>
<proteinExistence type="predicted"/>
<organism evidence="2 3">
    <name type="scientific">Winmispira thermophila (strain ATCC 700085 / DSM 6578 / Z-1203)</name>
    <name type="common">Spirochaeta thermophila</name>
    <dbReference type="NCBI Taxonomy" id="869211"/>
    <lineage>
        <taxon>Bacteria</taxon>
        <taxon>Pseudomonadati</taxon>
        <taxon>Spirochaetota</taxon>
        <taxon>Spirochaetia</taxon>
        <taxon>Winmispirales</taxon>
        <taxon>Winmispiraceae</taxon>
        <taxon>Winmispira</taxon>
    </lineage>
</organism>
<dbReference type="Proteomes" id="UP000007254">
    <property type="component" value="Chromosome"/>
</dbReference>
<feature type="transmembrane region" description="Helical" evidence="1">
    <location>
        <begin position="157"/>
        <end position="177"/>
    </location>
</feature>
<dbReference type="RefSeq" id="WP_014625376.1">
    <property type="nucleotide sequence ID" value="NC_017583.1"/>
</dbReference>
<dbReference type="PANTHER" id="PTHR39556">
    <property type="entry name" value="PROTEIN, PUTATIVE-RELATED"/>
    <property type="match status" value="1"/>
</dbReference>
<dbReference type="KEGG" id="stq:Spith_1788"/>
<evidence type="ECO:0000256" key="1">
    <source>
        <dbReference type="SAM" id="Phobius"/>
    </source>
</evidence>
<dbReference type="InterPro" id="IPR007294">
    <property type="entry name" value="DUF401"/>
</dbReference>
<keyword evidence="3" id="KW-1185">Reference proteome</keyword>
<sequence>MVAFFVQISDLLVLLVVFSLIVIAYLFLKNITISILVGMVGMILFYGIPIEDFFLSFLPGRAFTLPMLFFFLVIIGVMALSSLLKEAGLVDSVVRIVERRVRYPWSLAVFPAVVGLLPMPGGAIFSAPMVARADRSERLSGAQRAVVNYWFRHLWEYWLPLYPGVLLAVELSGMSTLSFMRNHAVFMVLALVVGYVVYLRSVISAEGGQRSGEDDEARDGLRAPFLEIGIVLGVYVLGSVLFPGVRGGRYLWLALGVWSAIAVLLVRTGIPGGKVRGVFFGKRLWSLVLLVMLIRVYGFLFEFPADGGTLAERIAGSLSGAGIPPVVVLVFLPFIAGLVLGIAVGFVGVSFPVVMGLLSGMGVERVGPYVMLAYVAGYIGMMLSPLHVCFVVSSEYFESHLFRNMRLLAVPLFVIAAGAGGYFFVLKALGW</sequence>
<feature type="transmembrane region" description="Helical" evidence="1">
    <location>
        <begin position="405"/>
        <end position="425"/>
    </location>
</feature>
<dbReference type="HOGENOM" id="CLU_056143_0_0_12"/>
<accession>G0GCI1</accession>
<keyword evidence="1" id="KW-1133">Transmembrane helix</keyword>
<feature type="transmembrane region" description="Helical" evidence="1">
    <location>
        <begin position="6"/>
        <end position="28"/>
    </location>
</feature>
<feature type="transmembrane region" description="Helical" evidence="1">
    <location>
        <begin position="250"/>
        <end position="272"/>
    </location>
</feature>
<feature type="transmembrane region" description="Helical" evidence="1">
    <location>
        <begin position="284"/>
        <end position="305"/>
    </location>
</feature>
<dbReference type="AlphaFoldDB" id="G0GCI1"/>
<evidence type="ECO:0000313" key="3">
    <source>
        <dbReference type="Proteomes" id="UP000007254"/>
    </source>
</evidence>
<dbReference type="EMBL" id="CP002903">
    <property type="protein sequence ID" value="AEJ62047.1"/>
    <property type="molecule type" value="Genomic_DNA"/>
</dbReference>
<feature type="transmembrane region" description="Helical" evidence="1">
    <location>
        <begin position="105"/>
        <end position="131"/>
    </location>
</feature>
<dbReference type="PANTHER" id="PTHR39556:SF1">
    <property type="entry name" value="PROTEIN, PUTATIVE-RELATED"/>
    <property type="match status" value="1"/>
</dbReference>